<protein>
    <submittedName>
        <fullName evidence="2">Uncharacterized protein</fullName>
    </submittedName>
</protein>
<proteinExistence type="predicted"/>
<keyword evidence="1" id="KW-0812">Transmembrane</keyword>
<comment type="caution">
    <text evidence="2">The sequence shown here is derived from an EMBL/GenBank/DDBJ whole genome shotgun (WGS) entry which is preliminary data.</text>
</comment>
<accession>A0ABW4YJY0</accession>
<keyword evidence="1" id="KW-1133">Transmembrane helix</keyword>
<keyword evidence="1" id="KW-0472">Membrane</keyword>
<feature type="transmembrane region" description="Helical" evidence="1">
    <location>
        <begin position="7"/>
        <end position="26"/>
    </location>
</feature>
<evidence type="ECO:0000256" key="1">
    <source>
        <dbReference type="SAM" id="Phobius"/>
    </source>
</evidence>
<reference evidence="3" key="1">
    <citation type="journal article" date="2019" name="Int. J. Syst. Evol. Microbiol.">
        <title>The Global Catalogue of Microorganisms (GCM) 10K type strain sequencing project: providing services to taxonomists for standard genome sequencing and annotation.</title>
        <authorList>
            <consortium name="The Broad Institute Genomics Platform"/>
            <consortium name="The Broad Institute Genome Sequencing Center for Infectious Disease"/>
            <person name="Wu L."/>
            <person name="Ma J."/>
        </authorList>
    </citation>
    <scope>NUCLEOTIDE SEQUENCE [LARGE SCALE GENOMIC DNA]</scope>
    <source>
        <strain evidence="3">GH52</strain>
    </source>
</reference>
<name>A0ABW4YJY0_9BACL</name>
<gene>
    <name evidence="2" type="ORF">ACFSJH_09975</name>
</gene>
<evidence type="ECO:0000313" key="3">
    <source>
        <dbReference type="Proteomes" id="UP001597362"/>
    </source>
</evidence>
<dbReference type="RefSeq" id="WP_377771830.1">
    <property type="nucleotide sequence ID" value="NZ_JBHUHO010000029.1"/>
</dbReference>
<dbReference type="EMBL" id="JBHUHO010000029">
    <property type="protein sequence ID" value="MFD2116050.1"/>
    <property type="molecule type" value="Genomic_DNA"/>
</dbReference>
<evidence type="ECO:0000313" key="2">
    <source>
        <dbReference type="EMBL" id="MFD2116050.1"/>
    </source>
</evidence>
<organism evidence="2 3">
    <name type="scientific">Paenibacillus yanchengensis</name>
    <dbReference type="NCBI Taxonomy" id="2035833"/>
    <lineage>
        <taxon>Bacteria</taxon>
        <taxon>Bacillati</taxon>
        <taxon>Bacillota</taxon>
        <taxon>Bacilli</taxon>
        <taxon>Bacillales</taxon>
        <taxon>Paenibacillaceae</taxon>
        <taxon>Paenibacillus</taxon>
    </lineage>
</organism>
<sequence length="153" mass="17453">MMKYVDLFIMAIFAVIIIIWLYRFLYRWLHTPVAMNAITLGKGQPVDQEDPVVKLLTKSGYTVHSSKHIVRIPIEINDKPLSHTARLHIDYIVEKDHATYIVKLVKAGSTIEFTANSLRDSFLIYSLVLPHCVGVIVVDGNDDSLHKVTFLFD</sequence>
<keyword evidence="3" id="KW-1185">Reference proteome</keyword>
<dbReference type="Proteomes" id="UP001597362">
    <property type="component" value="Unassembled WGS sequence"/>
</dbReference>